<dbReference type="PANTHER" id="PTHR11999:SF70">
    <property type="entry name" value="MIP05841P"/>
    <property type="match status" value="1"/>
</dbReference>
<evidence type="ECO:0000256" key="6">
    <source>
        <dbReference type="PIRSR" id="PIRSR602129-50"/>
    </source>
</evidence>
<dbReference type="InterPro" id="IPR015421">
    <property type="entry name" value="PyrdxlP-dep_Trfase_major"/>
</dbReference>
<dbReference type="Gene3D" id="1.20.1340.10">
    <property type="entry name" value="dopa decarboxylase, N-terminal domain"/>
    <property type="match status" value="1"/>
</dbReference>
<feature type="modified residue" description="N6-(pyridoxal phosphate)lysine" evidence="6">
    <location>
        <position position="323"/>
    </location>
</feature>
<evidence type="ECO:0000256" key="1">
    <source>
        <dbReference type="ARBA" id="ARBA00001933"/>
    </source>
</evidence>
<dbReference type="GO" id="GO:0004058">
    <property type="term" value="F:aromatic-L-amino-acid decarboxylase activity"/>
    <property type="evidence" value="ECO:0007669"/>
    <property type="project" value="UniProtKB-ARBA"/>
</dbReference>
<keyword evidence="3" id="KW-0210">Decarboxylase</keyword>
<gene>
    <name evidence="9" type="ORF">KCMC57_56090</name>
</gene>
<keyword evidence="4 6" id="KW-0663">Pyridoxal phosphate</keyword>
<organism evidence="9">
    <name type="scientific">Kitasatospora sp. CMC57</name>
    <dbReference type="NCBI Taxonomy" id="3231513"/>
    <lineage>
        <taxon>Bacteria</taxon>
        <taxon>Bacillati</taxon>
        <taxon>Actinomycetota</taxon>
        <taxon>Actinomycetes</taxon>
        <taxon>Kitasatosporales</taxon>
        <taxon>Streptomycetaceae</taxon>
        <taxon>Kitasatospora</taxon>
    </lineage>
</organism>
<dbReference type="InterPro" id="IPR015424">
    <property type="entry name" value="PyrdxlP-dep_Trfase"/>
</dbReference>
<evidence type="ECO:0000256" key="5">
    <source>
        <dbReference type="ARBA" id="ARBA00023239"/>
    </source>
</evidence>
<dbReference type="InterPro" id="IPR010977">
    <property type="entry name" value="Aromatic_deC"/>
</dbReference>
<keyword evidence="9" id="KW-0808">Transferase</keyword>
<dbReference type="GO" id="GO:0030170">
    <property type="term" value="F:pyridoxal phosphate binding"/>
    <property type="evidence" value="ECO:0007669"/>
    <property type="project" value="InterPro"/>
</dbReference>
<dbReference type="InterPro" id="IPR015422">
    <property type="entry name" value="PyrdxlP-dep_Trfase_small"/>
</dbReference>
<evidence type="ECO:0000256" key="7">
    <source>
        <dbReference type="RuleBase" id="RU000382"/>
    </source>
</evidence>
<dbReference type="SUPFAM" id="SSF53383">
    <property type="entry name" value="PLP-dependent transferases"/>
    <property type="match status" value="1"/>
</dbReference>
<keyword evidence="5 7" id="KW-0456">Lyase</keyword>
<dbReference type="Gene3D" id="3.40.640.10">
    <property type="entry name" value="Type I PLP-dependent aspartate aminotransferase-like (Major domain)"/>
    <property type="match status" value="1"/>
</dbReference>
<dbReference type="GO" id="GO:0019752">
    <property type="term" value="P:carboxylic acid metabolic process"/>
    <property type="evidence" value="ECO:0007669"/>
    <property type="project" value="InterPro"/>
</dbReference>
<accession>A0AB33K5X7</accession>
<evidence type="ECO:0000313" key="9">
    <source>
        <dbReference type="EMBL" id="BFP49241.1"/>
    </source>
</evidence>
<dbReference type="AlphaFoldDB" id="A0AB33K5X7"/>
<dbReference type="PRINTS" id="PR00800">
    <property type="entry name" value="YHDCRBOXLASE"/>
</dbReference>
<dbReference type="EMBL" id="AP035881">
    <property type="protein sequence ID" value="BFP49241.1"/>
    <property type="molecule type" value="Genomic_DNA"/>
</dbReference>
<dbReference type="InterPro" id="IPR002129">
    <property type="entry name" value="PyrdxlP-dep_de-COase"/>
</dbReference>
<evidence type="ECO:0000256" key="3">
    <source>
        <dbReference type="ARBA" id="ARBA00022793"/>
    </source>
</evidence>
<dbReference type="RefSeq" id="WP_407991376.1">
    <property type="nucleotide sequence ID" value="NZ_AP035881.2"/>
</dbReference>
<dbReference type="GO" id="GO:0008483">
    <property type="term" value="F:transaminase activity"/>
    <property type="evidence" value="ECO:0007669"/>
    <property type="project" value="UniProtKB-KW"/>
</dbReference>
<reference evidence="9" key="1">
    <citation type="submission" date="2024-07" db="EMBL/GenBank/DDBJ databases">
        <title>Complete genome sequences of cellulolytic bacteria, Kitasatospora sp. CMC57 and Streptomyces sp. CMC78, isolated from Japanese agricultural soil.</title>
        <authorList>
            <person name="Hashimoto T."/>
            <person name="Ito M."/>
            <person name="Iwamoto M."/>
            <person name="Fukahori D."/>
            <person name="Shoda T."/>
            <person name="Sakoda M."/>
            <person name="Morohoshi T."/>
            <person name="Mitsuboshi M."/>
            <person name="Nishizawa T."/>
        </authorList>
    </citation>
    <scope>NUCLEOTIDE SEQUENCE</scope>
    <source>
        <strain evidence="9">CMC57</strain>
    </source>
</reference>
<evidence type="ECO:0000256" key="2">
    <source>
        <dbReference type="ARBA" id="ARBA00009533"/>
    </source>
</evidence>
<sequence length="514" mass="54892">MPTPPKTGCLPRLPSAQLESGGGTGPLAVHPKVFRDELAAAADWVADYLGQIAQHPVARPIPSANRQALAAGVLPQEGQDLGALLEFVDQMIAPYPTGNGHPAFFAWINSPPSPAGVIAELLATAVNATCGMGEHALMDLERGVVRDLASLAGMAPTTGGVLTSGGSMANLLCLGAARTWFLRRHGAADGPAYDQAHARLTAYHSDQAHMSVNKAAAVIGLPPWRLRAVPTTADRRMDVEALRAMADADRAAGLLPFCVVSNLGSTASGAVDPIEEITRVCHHAGMWHHADGAWGGLGTLVPELAPLYRGVADLDSLTVDPHKTLSVPVGCGAALVTDPARLRDAFTFRASYLDADQDWPWMSDYTIELTRPGTRALTLWATLRQLGRSGVITLLQHYQDLARYMRQRVQEHPGLELCTDGPLPVVCFRLVADPDTDRPNRRADLHTAVAARVQARGHAYLATVSHDGETVLRACVCNYLTTTDDVDTLLMEVQDAADHLRTAQPAGTPLERQI</sequence>
<dbReference type="GO" id="GO:0006520">
    <property type="term" value="P:amino acid metabolic process"/>
    <property type="evidence" value="ECO:0007669"/>
    <property type="project" value="InterPro"/>
</dbReference>
<comment type="cofactor">
    <cofactor evidence="1 6 7">
        <name>pyridoxal 5'-phosphate</name>
        <dbReference type="ChEBI" id="CHEBI:597326"/>
    </cofactor>
</comment>
<keyword evidence="9" id="KW-0032">Aminotransferase</keyword>
<dbReference type="Pfam" id="PF00282">
    <property type="entry name" value="Pyridoxal_deC"/>
    <property type="match status" value="1"/>
</dbReference>
<protein>
    <submittedName>
        <fullName evidence="9">Aspartate aminotransferase family protein</fullName>
    </submittedName>
</protein>
<evidence type="ECO:0000256" key="4">
    <source>
        <dbReference type="ARBA" id="ARBA00022898"/>
    </source>
</evidence>
<evidence type="ECO:0000256" key="8">
    <source>
        <dbReference type="SAM" id="MobiDB-lite"/>
    </source>
</evidence>
<comment type="similarity">
    <text evidence="2 7">Belongs to the group II decarboxylase family.</text>
</comment>
<name>A0AB33K5X7_9ACTN</name>
<feature type="region of interest" description="Disordered" evidence="8">
    <location>
        <begin position="1"/>
        <end position="24"/>
    </location>
</feature>
<proteinExistence type="inferred from homology"/>
<dbReference type="PANTHER" id="PTHR11999">
    <property type="entry name" value="GROUP II PYRIDOXAL-5-PHOSPHATE DECARBOXYLASE"/>
    <property type="match status" value="1"/>
</dbReference>
<dbReference type="Gene3D" id="3.90.1150.10">
    <property type="entry name" value="Aspartate Aminotransferase, domain 1"/>
    <property type="match status" value="1"/>
</dbReference>